<gene>
    <name evidence="1" type="ORF">QFC21_001772</name>
</gene>
<keyword evidence="2" id="KW-1185">Reference proteome</keyword>
<organism evidence="1 2">
    <name type="scientific">Naganishia friedmannii</name>
    <dbReference type="NCBI Taxonomy" id="89922"/>
    <lineage>
        <taxon>Eukaryota</taxon>
        <taxon>Fungi</taxon>
        <taxon>Dikarya</taxon>
        <taxon>Basidiomycota</taxon>
        <taxon>Agaricomycotina</taxon>
        <taxon>Tremellomycetes</taxon>
        <taxon>Filobasidiales</taxon>
        <taxon>Filobasidiaceae</taxon>
        <taxon>Naganishia</taxon>
    </lineage>
</organism>
<name>A0ACC2W2S1_9TREE</name>
<comment type="caution">
    <text evidence="1">The sequence shown here is derived from an EMBL/GenBank/DDBJ whole genome shotgun (WGS) entry which is preliminary data.</text>
</comment>
<dbReference type="EMBL" id="JASBWT010000004">
    <property type="protein sequence ID" value="KAJ9105402.1"/>
    <property type="molecule type" value="Genomic_DNA"/>
</dbReference>
<evidence type="ECO:0000313" key="1">
    <source>
        <dbReference type="EMBL" id="KAJ9105402.1"/>
    </source>
</evidence>
<dbReference type="Proteomes" id="UP001227268">
    <property type="component" value="Unassembled WGS sequence"/>
</dbReference>
<protein>
    <submittedName>
        <fullName evidence="1">Uncharacterized protein</fullName>
    </submittedName>
</protein>
<accession>A0ACC2W2S1</accession>
<evidence type="ECO:0000313" key="2">
    <source>
        <dbReference type="Proteomes" id="UP001227268"/>
    </source>
</evidence>
<reference evidence="1" key="1">
    <citation type="submission" date="2023-04" db="EMBL/GenBank/DDBJ databases">
        <title>Draft Genome sequencing of Naganishia species isolated from polar environments using Oxford Nanopore Technology.</title>
        <authorList>
            <person name="Leo P."/>
            <person name="Venkateswaran K."/>
        </authorList>
    </citation>
    <scope>NUCLEOTIDE SEQUENCE</scope>
    <source>
        <strain evidence="1">MNA-CCFEE 5423</strain>
    </source>
</reference>
<proteinExistence type="predicted"/>
<sequence length="225" mass="23237">MASPHSYTPSLSAGGLVASPGINSPSTPGSGSPSAPLVSFSKQQRAPASTRIGGSHLNPALSVVKASTASRAGSGVAAGSVAATSVYRQQVSAEDFDKALDDFADRQVPELETLLEQVLHGIDTAFDEGSSPAATELKFQQLQATLQHLISASRQSGIGGIPIALPSNGIQSTAQTQNITHAQLPTLSELAKQVERATEVCFDQRRSVRDGARTVCEIMKGAGSE</sequence>